<dbReference type="Proteomes" id="UP000230233">
    <property type="component" value="Chromosome V"/>
</dbReference>
<organism evidence="2 3">
    <name type="scientific">Caenorhabditis nigoni</name>
    <dbReference type="NCBI Taxonomy" id="1611254"/>
    <lineage>
        <taxon>Eukaryota</taxon>
        <taxon>Metazoa</taxon>
        <taxon>Ecdysozoa</taxon>
        <taxon>Nematoda</taxon>
        <taxon>Chromadorea</taxon>
        <taxon>Rhabditida</taxon>
        <taxon>Rhabditina</taxon>
        <taxon>Rhabditomorpha</taxon>
        <taxon>Rhabditoidea</taxon>
        <taxon>Rhabditidae</taxon>
        <taxon>Peloderinae</taxon>
        <taxon>Caenorhabditis</taxon>
    </lineage>
</organism>
<name>A0A2G5TQP0_9PELO</name>
<dbReference type="AlphaFoldDB" id="A0A2G5TQP0"/>
<dbReference type="InterPro" id="IPR040129">
    <property type="entry name" value="Lin-15B-like"/>
</dbReference>
<protein>
    <recommendedName>
        <fullName evidence="1">Lin-15A/B-like domain-containing protein</fullName>
    </recommendedName>
</protein>
<dbReference type="EMBL" id="PDUG01000005">
    <property type="protein sequence ID" value="PIC29630.1"/>
    <property type="molecule type" value="Genomic_DNA"/>
</dbReference>
<proteinExistence type="predicted"/>
<feature type="domain" description="Lin-15A/B-like" evidence="1">
    <location>
        <begin position="176"/>
        <end position="293"/>
    </location>
</feature>
<dbReference type="Pfam" id="PF25375">
    <property type="entry name" value="Lin-15B"/>
    <property type="match status" value="1"/>
</dbReference>
<gene>
    <name evidence="2" type="primary">Cnig_chr_V.g21152</name>
    <name evidence="2" type="ORF">B9Z55_021152</name>
</gene>
<dbReference type="PANTHER" id="PTHR22716">
    <property type="entry name" value="ETS CLASS TRANSCRIPTION FACTOR-RELATED-RELATED"/>
    <property type="match status" value="1"/>
</dbReference>
<dbReference type="GO" id="GO:0040027">
    <property type="term" value="P:negative regulation of vulval development"/>
    <property type="evidence" value="ECO:0007669"/>
    <property type="project" value="InterPro"/>
</dbReference>
<dbReference type="InterPro" id="IPR057432">
    <property type="entry name" value="Lin-15A/B-like_dom"/>
</dbReference>
<comment type="caution">
    <text evidence="2">The sequence shown here is derived from an EMBL/GenBank/DDBJ whole genome shotgun (WGS) entry which is preliminary data.</text>
</comment>
<evidence type="ECO:0000259" key="1">
    <source>
        <dbReference type="Pfam" id="PF25375"/>
    </source>
</evidence>
<reference evidence="3" key="1">
    <citation type="submission" date="2017-10" db="EMBL/GenBank/DDBJ databases">
        <title>Rapid genome shrinkage in a self-fertile nematode reveals novel sperm competition proteins.</title>
        <authorList>
            <person name="Yin D."/>
            <person name="Schwarz E.M."/>
            <person name="Thomas C.G."/>
            <person name="Felde R.L."/>
            <person name="Korf I.F."/>
            <person name="Cutter A.D."/>
            <person name="Schartner C.M."/>
            <person name="Ralston E.J."/>
            <person name="Meyer B.J."/>
            <person name="Haag E.S."/>
        </authorList>
    </citation>
    <scope>NUCLEOTIDE SEQUENCE [LARGE SCALE GENOMIC DNA]</scope>
    <source>
        <strain evidence="3">JU1422</strain>
    </source>
</reference>
<evidence type="ECO:0000313" key="3">
    <source>
        <dbReference type="Proteomes" id="UP000230233"/>
    </source>
</evidence>
<sequence length="296" mass="34579">MNEAVIKEEVVEEEFNFTFKNGEYVEINQEEIEQKPEYLLEKDIKTETNDDSFENNNSDGFFEDVEEKPEEKEFNIEKVSREVGTFQCEICQKTMPRGLLKMITLEEDKTVLSEIFKPERSLEKRVFYVCVSHIQKTIEENDGKLKFASTPSEKRLRSFIRTNKKSIKIRTSRRGVCHVCNMSKPCSEFYTTKSKSIRMVIMVGCVLRGTHSIEQAKSCLSYQTGFTCYSHCKELIDVILIHLEVRYIQELLKCSELAFDNLMNIGKNIDSNFTADQFTNAFKELFLKNQKFKCNL</sequence>
<keyword evidence="3" id="KW-1185">Reference proteome</keyword>
<dbReference type="PANTHER" id="PTHR22716:SF1">
    <property type="entry name" value="ETS CLASS TRANSCRIPTION FACTOR-RELATED"/>
    <property type="match status" value="1"/>
</dbReference>
<evidence type="ECO:0000313" key="2">
    <source>
        <dbReference type="EMBL" id="PIC29630.1"/>
    </source>
</evidence>
<accession>A0A2G5TQP0</accession>